<proteinExistence type="predicted"/>
<dbReference type="OrthoDB" id="6264505at2"/>
<sequence>MLKKVFLVLSVFLLASCTLKTNLGSYLNSKAETEIRSSSVNVYGASEIFSYQTQFLGQVESDFCQNEKLGKLPPKSKLQRTLKVKAQKMGGNGIVYNQCKAFQYYNGCEKYLRCEGSVYSVTM</sequence>
<keyword evidence="1" id="KW-0732">Signal</keyword>
<dbReference type="AlphaFoldDB" id="A0A5S3YS51"/>
<organism evidence="2 3">
    <name type="scientific">Pseudoalteromonas phenolica</name>
    <dbReference type="NCBI Taxonomy" id="161398"/>
    <lineage>
        <taxon>Bacteria</taxon>
        <taxon>Pseudomonadati</taxon>
        <taxon>Pseudomonadota</taxon>
        <taxon>Gammaproteobacteria</taxon>
        <taxon>Alteromonadales</taxon>
        <taxon>Pseudoalteromonadaceae</taxon>
        <taxon>Pseudoalteromonas</taxon>
    </lineage>
</organism>
<gene>
    <name evidence="2" type="ORF">CWB73_12925</name>
</gene>
<evidence type="ECO:0008006" key="4">
    <source>
        <dbReference type="Google" id="ProtNLM"/>
    </source>
</evidence>
<feature type="chain" id="PRO_5024436647" description="Lipoprotein" evidence="1">
    <location>
        <begin position="21"/>
        <end position="123"/>
    </location>
</feature>
<feature type="signal peptide" evidence="1">
    <location>
        <begin position="1"/>
        <end position="20"/>
    </location>
</feature>
<accession>A0A5S3YS51</accession>
<dbReference type="RefSeq" id="WP_138567980.1">
    <property type="nucleotide sequence ID" value="NZ_PNCM01000028.1"/>
</dbReference>
<dbReference type="Proteomes" id="UP000307362">
    <property type="component" value="Unassembled WGS sequence"/>
</dbReference>
<evidence type="ECO:0000313" key="2">
    <source>
        <dbReference type="EMBL" id="TMP79675.1"/>
    </source>
</evidence>
<name>A0A5S3YS51_9GAMM</name>
<comment type="caution">
    <text evidence="2">The sequence shown here is derived from an EMBL/GenBank/DDBJ whole genome shotgun (WGS) entry which is preliminary data.</text>
</comment>
<evidence type="ECO:0000313" key="3">
    <source>
        <dbReference type="Proteomes" id="UP000307362"/>
    </source>
</evidence>
<dbReference type="EMBL" id="PNCM01000028">
    <property type="protein sequence ID" value="TMP79675.1"/>
    <property type="molecule type" value="Genomic_DNA"/>
</dbReference>
<dbReference type="GO" id="GO:0009279">
    <property type="term" value="C:cell outer membrane"/>
    <property type="evidence" value="ECO:0007669"/>
    <property type="project" value="InterPro"/>
</dbReference>
<dbReference type="Pfam" id="PF16358">
    <property type="entry name" value="RcsF"/>
    <property type="match status" value="1"/>
</dbReference>
<dbReference type="GO" id="GO:0035556">
    <property type="term" value="P:intracellular signal transduction"/>
    <property type="evidence" value="ECO:0007669"/>
    <property type="project" value="InterPro"/>
</dbReference>
<dbReference type="PROSITE" id="PS51257">
    <property type="entry name" value="PROKAR_LIPOPROTEIN"/>
    <property type="match status" value="1"/>
</dbReference>
<dbReference type="InterPro" id="IPR030852">
    <property type="entry name" value="RcsF"/>
</dbReference>
<protein>
    <recommendedName>
        <fullName evidence="4">Lipoprotein</fullName>
    </recommendedName>
</protein>
<reference evidence="3" key="2">
    <citation type="submission" date="2019-06" db="EMBL/GenBank/DDBJ databases">
        <title>Co-occurence of chitin degradation, pigmentation and bioactivity in marine Pseudoalteromonas.</title>
        <authorList>
            <person name="Sonnenschein E.C."/>
            <person name="Bech P.K."/>
        </authorList>
    </citation>
    <scope>NUCLEOTIDE SEQUENCE [LARGE SCALE GENOMIC DNA]</scope>
    <source>
        <strain evidence="3">S1189</strain>
    </source>
</reference>
<evidence type="ECO:0000256" key="1">
    <source>
        <dbReference type="SAM" id="SignalP"/>
    </source>
</evidence>
<dbReference type="Gene3D" id="3.30.110.70">
    <property type="entry name" value="Hypothetical protein apc22750. Chain B"/>
    <property type="match status" value="1"/>
</dbReference>
<reference evidence="2 3" key="1">
    <citation type="submission" date="2017-12" db="EMBL/GenBank/DDBJ databases">
        <authorList>
            <person name="Paulsen S."/>
            <person name="Gram L.K."/>
        </authorList>
    </citation>
    <scope>NUCLEOTIDE SEQUENCE [LARGE SCALE GENOMIC DNA]</scope>
    <source>
        <strain evidence="2 3">S1189</strain>
    </source>
</reference>